<comment type="caution">
    <text evidence="2">The sequence shown here is derived from an EMBL/GenBank/DDBJ whole genome shotgun (WGS) entry which is preliminary data.</text>
</comment>
<dbReference type="EMBL" id="QSKF01000001">
    <property type="protein sequence ID" value="RHE41935.1"/>
    <property type="molecule type" value="Genomic_DNA"/>
</dbReference>
<protein>
    <submittedName>
        <fullName evidence="2">Uncharacterized protein</fullName>
    </submittedName>
</protein>
<evidence type="ECO:0000256" key="1">
    <source>
        <dbReference type="SAM" id="MobiDB-lite"/>
    </source>
</evidence>
<gene>
    <name evidence="2" type="ORF">DW740_01115</name>
</gene>
<feature type="region of interest" description="Disordered" evidence="1">
    <location>
        <begin position="37"/>
        <end position="63"/>
    </location>
</feature>
<sequence>MKRELKGKIEKLVVYKTKREYQGTFIDSDFVSGDCGSGAPAGIKEESEVPEAPHVGDCGTWSI</sequence>
<reference evidence="2 3" key="1">
    <citation type="submission" date="2018-08" db="EMBL/GenBank/DDBJ databases">
        <title>A genome reference for cultivated species of the human gut microbiota.</title>
        <authorList>
            <person name="Zou Y."/>
            <person name="Xue W."/>
            <person name="Luo G."/>
        </authorList>
    </citation>
    <scope>NUCLEOTIDE SEQUENCE [LARGE SCALE GENOMIC DNA]</scope>
    <source>
        <strain evidence="2 3">AM28-23</strain>
    </source>
</reference>
<organism evidence="2 3">
    <name type="scientific">Blautia obeum</name>
    <dbReference type="NCBI Taxonomy" id="40520"/>
    <lineage>
        <taxon>Bacteria</taxon>
        <taxon>Bacillati</taxon>
        <taxon>Bacillota</taxon>
        <taxon>Clostridia</taxon>
        <taxon>Lachnospirales</taxon>
        <taxon>Lachnospiraceae</taxon>
        <taxon>Blautia</taxon>
    </lineage>
</organism>
<dbReference type="RefSeq" id="WP_118048802.1">
    <property type="nucleotide sequence ID" value="NZ_CABJFK010000001.1"/>
</dbReference>
<name>A0A414JBJ7_9FIRM</name>
<accession>A0A414JBJ7</accession>
<proteinExistence type="predicted"/>
<evidence type="ECO:0000313" key="2">
    <source>
        <dbReference type="EMBL" id="RHE41935.1"/>
    </source>
</evidence>
<dbReference type="Proteomes" id="UP000283745">
    <property type="component" value="Unassembled WGS sequence"/>
</dbReference>
<evidence type="ECO:0000313" key="3">
    <source>
        <dbReference type="Proteomes" id="UP000283745"/>
    </source>
</evidence>
<dbReference type="AlphaFoldDB" id="A0A414JBJ7"/>